<organism evidence="3 4">
    <name type="scientific">Micractinium conductrix</name>
    <dbReference type="NCBI Taxonomy" id="554055"/>
    <lineage>
        <taxon>Eukaryota</taxon>
        <taxon>Viridiplantae</taxon>
        <taxon>Chlorophyta</taxon>
        <taxon>core chlorophytes</taxon>
        <taxon>Trebouxiophyceae</taxon>
        <taxon>Chlorellales</taxon>
        <taxon>Chlorellaceae</taxon>
        <taxon>Chlorella clade</taxon>
        <taxon>Micractinium</taxon>
    </lineage>
</organism>
<dbReference type="GO" id="GO:0005737">
    <property type="term" value="C:cytoplasm"/>
    <property type="evidence" value="ECO:0007669"/>
    <property type="project" value="TreeGrafter"/>
</dbReference>
<dbReference type="InterPro" id="IPR007306">
    <property type="entry name" value="Rit1"/>
</dbReference>
<dbReference type="Pfam" id="PF17184">
    <property type="entry name" value="Rit1_C"/>
    <property type="match status" value="2"/>
</dbReference>
<comment type="caution">
    <text evidence="3">The sequence shown here is derived from an EMBL/GenBank/DDBJ whole genome shotgun (WGS) entry which is preliminary data.</text>
</comment>
<dbReference type="GO" id="GO:0043399">
    <property type="term" value="F:tRNA adenosine(64)-2'-O-ribosylphosphate transferase activity"/>
    <property type="evidence" value="ECO:0007669"/>
    <property type="project" value="InterPro"/>
</dbReference>
<evidence type="ECO:0000259" key="2">
    <source>
        <dbReference type="Pfam" id="PF17184"/>
    </source>
</evidence>
<dbReference type="OrthoDB" id="45256at2759"/>
<gene>
    <name evidence="3" type="ORF">C2E20_3875</name>
</gene>
<dbReference type="InterPro" id="IPR033449">
    <property type="entry name" value="Rit1_N"/>
</dbReference>
<dbReference type="GO" id="GO:0019988">
    <property type="term" value="P:charged-tRNA amino acid modification"/>
    <property type="evidence" value="ECO:0007669"/>
    <property type="project" value="InterPro"/>
</dbReference>
<feature type="domain" description="Rit1 N-terminal" evidence="2">
    <location>
        <begin position="37"/>
        <end position="84"/>
    </location>
</feature>
<feature type="domain" description="Rit1 N-terminal" evidence="2">
    <location>
        <begin position="137"/>
        <end position="420"/>
    </location>
</feature>
<evidence type="ECO:0000313" key="3">
    <source>
        <dbReference type="EMBL" id="PSC72713.1"/>
    </source>
</evidence>
<dbReference type="PANTHER" id="PTHR31811:SF0">
    <property type="entry name" value="TRNA A64-2'-O-RIBOSYLPHOSPHATE TRANSFERASE"/>
    <property type="match status" value="1"/>
</dbReference>
<feature type="region of interest" description="Disordered" evidence="1">
    <location>
        <begin position="107"/>
        <end position="133"/>
    </location>
</feature>
<name>A0A2P6VF42_9CHLO</name>
<dbReference type="Proteomes" id="UP000239649">
    <property type="component" value="Unassembled WGS sequence"/>
</dbReference>
<keyword evidence="4" id="KW-1185">Reference proteome</keyword>
<dbReference type="STRING" id="554055.A0A2P6VF42"/>
<evidence type="ECO:0000313" key="4">
    <source>
        <dbReference type="Proteomes" id="UP000239649"/>
    </source>
</evidence>
<proteinExistence type="predicted"/>
<dbReference type="AlphaFoldDB" id="A0A2P6VF42"/>
<dbReference type="EMBL" id="LHPF02000009">
    <property type="protein sequence ID" value="PSC72713.1"/>
    <property type="molecule type" value="Genomic_DNA"/>
</dbReference>
<reference evidence="3 4" key="1">
    <citation type="journal article" date="2018" name="Plant J.">
        <title>Genome sequences of Chlorella sorokiniana UTEX 1602 and Micractinium conductrix SAG 241.80: implications to maltose excretion by a green alga.</title>
        <authorList>
            <person name="Arriola M.B."/>
            <person name="Velmurugan N."/>
            <person name="Zhang Y."/>
            <person name="Plunkett M.H."/>
            <person name="Hondzo H."/>
            <person name="Barney B.M."/>
        </authorList>
    </citation>
    <scope>NUCLEOTIDE SEQUENCE [LARGE SCALE GENOMIC DNA]</scope>
    <source>
        <strain evidence="3 4">SAG 241.80</strain>
    </source>
</reference>
<evidence type="ECO:0000256" key="1">
    <source>
        <dbReference type="SAM" id="MobiDB-lite"/>
    </source>
</evidence>
<dbReference type="PANTHER" id="PTHR31811">
    <property type="entry name" value="TRNA A64-2'-O-RIBOSYLPHOSPHATE TRANSFERASE"/>
    <property type="match status" value="1"/>
</dbReference>
<sequence length="443" mass="45052">MAGSAAAATAMAGSDEGELLLGLNEGVMSMTSVLRALKREESSLYNCAASIAGDARFVAQVAATYPSLPRFANLRCGLWYLPEAAGIASPFAAGLHDAGNAPDVAAAMGSSAGSTAPADGQTANAPSTSASSAPPVATCYFKSTDGHNNNWSFSTVRLNLHVAEAAAAAGGALLVDATRRGKRFPDAMSKTVPIWAAVLNRAVHRLRCQRRRAAGGAAAADAAADPDAAALGEAAAAAGAAAAAAGAGGTAVQGGAEGGVADGAAAAWDCAVHLPPWVSEVEANSIRQRLDGWVDDLLGLGADLSHLVQVLGKPLRCMWVSQDSRLSLGEGQGGAADVASLAFTPLVLVGASATTARQRRCLTLPPEPPGDDPLSVTYAYFPGAADDEESWAGGLTPHLMWRHLRSLLSAGPGGIEPLLRRLQAERLAEQRAARQLQAAPRSL</sequence>
<protein>
    <submittedName>
        <fullName evidence="3">Initiator tRNA phosphoribosyl</fullName>
    </submittedName>
</protein>
<accession>A0A2P6VF42</accession>